<protein>
    <recommendedName>
        <fullName evidence="6">AMP-dependent synthetase</fullName>
    </recommendedName>
</protein>
<dbReference type="AlphaFoldDB" id="A0A381PUQ7"/>
<feature type="domain" description="AMP-binding enzyme C-terminal" evidence="4">
    <location>
        <begin position="413"/>
        <end position="486"/>
    </location>
</feature>
<dbReference type="InterPro" id="IPR045851">
    <property type="entry name" value="AMP-bd_C_sf"/>
</dbReference>
<accession>A0A381PUQ7</accession>
<feature type="domain" description="AMP-dependent synthetase/ligase" evidence="3">
    <location>
        <begin position="8"/>
        <end position="365"/>
    </location>
</feature>
<dbReference type="PANTHER" id="PTHR43201:SF5">
    <property type="entry name" value="MEDIUM-CHAIN ACYL-COA LIGASE ACSF2, MITOCHONDRIAL"/>
    <property type="match status" value="1"/>
</dbReference>
<dbReference type="Pfam" id="PF00501">
    <property type="entry name" value="AMP-binding"/>
    <property type="match status" value="1"/>
</dbReference>
<dbReference type="Gene3D" id="3.30.300.30">
    <property type="match status" value="1"/>
</dbReference>
<gene>
    <name evidence="5" type="ORF">METZ01_LOCUS23619</name>
</gene>
<comment type="similarity">
    <text evidence="1">Belongs to the ATP-dependent AMP-binding enzyme family.</text>
</comment>
<proteinExistence type="inferred from homology"/>
<evidence type="ECO:0000259" key="3">
    <source>
        <dbReference type="Pfam" id="PF00501"/>
    </source>
</evidence>
<dbReference type="Gene3D" id="3.40.50.12780">
    <property type="entry name" value="N-terminal domain of ligase-like"/>
    <property type="match status" value="1"/>
</dbReference>
<dbReference type="EMBL" id="UINC01001101">
    <property type="protein sequence ID" value="SUZ70765.1"/>
    <property type="molecule type" value="Genomic_DNA"/>
</dbReference>
<evidence type="ECO:0000259" key="4">
    <source>
        <dbReference type="Pfam" id="PF13193"/>
    </source>
</evidence>
<dbReference type="SUPFAM" id="SSF56801">
    <property type="entry name" value="Acetyl-CoA synthetase-like"/>
    <property type="match status" value="1"/>
</dbReference>
<reference evidence="5" key="1">
    <citation type="submission" date="2018-05" db="EMBL/GenBank/DDBJ databases">
        <authorList>
            <person name="Lanie J.A."/>
            <person name="Ng W.-L."/>
            <person name="Kazmierczak K.M."/>
            <person name="Andrzejewski T.M."/>
            <person name="Davidsen T.M."/>
            <person name="Wayne K.J."/>
            <person name="Tettelin H."/>
            <person name="Glass J.I."/>
            <person name="Rusch D."/>
            <person name="Podicherti R."/>
            <person name="Tsui H.-C.T."/>
            <person name="Winkler M.E."/>
        </authorList>
    </citation>
    <scope>NUCLEOTIDE SEQUENCE</scope>
</reference>
<dbReference type="InterPro" id="IPR042099">
    <property type="entry name" value="ANL_N_sf"/>
</dbReference>
<dbReference type="CDD" id="cd04433">
    <property type="entry name" value="AFD_class_I"/>
    <property type="match status" value="1"/>
</dbReference>
<dbReference type="InterPro" id="IPR020845">
    <property type="entry name" value="AMP-binding_CS"/>
</dbReference>
<dbReference type="InterPro" id="IPR000873">
    <property type="entry name" value="AMP-dep_synth/lig_dom"/>
</dbReference>
<dbReference type="InterPro" id="IPR025110">
    <property type="entry name" value="AMP-bd_C"/>
</dbReference>
<evidence type="ECO:0000256" key="1">
    <source>
        <dbReference type="ARBA" id="ARBA00006432"/>
    </source>
</evidence>
<name>A0A381PUQ7_9ZZZZ</name>
<dbReference type="GO" id="GO:0031956">
    <property type="term" value="F:medium-chain fatty acid-CoA ligase activity"/>
    <property type="evidence" value="ECO:0007669"/>
    <property type="project" value="TreeGrafter"/>
</dbReference>
<dbReference type="PANTHER" id="PTHR43201">
    <property type="entry name" value="ACYL-COA SYNTHETASE"/>
    <property type="match status" value="1"/>
</dbReference>
<evidence type="ECO:0000313" key="5">
    <source>
        <dbReference type="EMBL" id="SUZ70765.1"/>
    </source>
</evidence>
<dbReference type="PROSITE" id="PS00455">
    <property type="entry name" value="AMP_BINDING"/>
    <property type="match status" value="1"/>
</dbReference>
<sequence>MNIMMLLEMAASGCPERIAFVDPEMDVSISYQELFDAAGNMAAILRGSDAGRLAMLDISNIGIPIGLFASGWAGIPYVPLNYRLTDPEIDSLIDRITPAYLVTEPERVAGFRDREGVQVSSRTDFVGQARVSGEAPDPWSMDPEDTAVLLFTSGTTGAPKAAVLRQKHLVSYILGSVEFMGADEEEAALVCVPPYHIAGIAAVLSSVYSGRRVVQLANFSAEKWVQIAHDEKITTAFVVPTMLSRIVEELDGAKNADMPHLQSLSYGGGKMPLSVIQRAMELFPGTDFTNAYGLTETSSTITVLGPDEHRLAAASDEESIRRRLVSVGVPLPGIELEIRDEEGSVQPVGERGEIYVRGEQVSGEYEGRGSVVDNDGWFPTRDAGFVDAEGFLFIDGRADDVIVRGGENMSPGEIEDVLLEHPAVSDVAVVGMPSEEWGEAVVAAVVIADEVMAEELQEWVKEHMRSSRVPERIEFWDELPYNETGKLLRRVVKERLA</sequence>
<evidence type="ECO:0008006" key="6">
    <source>
        <dbReference type="Google" id="ProtNLM"/>
    </source>
</evidence>
<dbReference type="GO" id="GO:0006631">
    <property type="term" value="P:fatty acid metabolic process"/>
    <property type="evidence" value="ECO:0007669"/>
    <property type="project" value="TreeGrafter"/>
</dbReference>
<dbReference type="Pfam" id="PF13193">
    <property type="entry name" value="AMP-binding_C"/>
    <property type="match status" value="1"/>
</dbReference>
<keyword evidence="2" id="KW-0436">Ligase</keyword>
<organism evidence="5">
    <name type="scientific">marine metagenome</name>
    <dbReference type="NCBI Taxonomy" id="408172"/>
    <lineage>
        <taxon>unclassified sequences</taxon>
        <taxon>metagenomes</taxon>
        <taxon>ecological metagenomes</taxon>
    </lineage>
</organism>
<evidence type="ECO:0000256" key="2">
    <source>
        <dbReference type="ARBA" id="ARBA00022598"/>
    </source>
</evidence>